<keyword evidence="11" id="KW-1185">Reference proteome</keyword>
<dbReference type="Pfam" id="PF03743">
    <property type="entry name" value="TrbI"/>
    <property type="match status" value="1"/>
</dbReference>
<dbReference type="EMBL" id="JUFZ01000115">
    <property type="protein sequence ID" value="KIC06187.1"/>
    <property type="molecule type" value="Genomic_DNA"/>
</dbReference>
<dbReference type="EMBL" id="CP094242">
    <property type="protein sequence ID" value="UNV88231.1"/>
    <property type="molecule type" value="Genomic_DNA"/>
</dbReference>
<evidence type="ECO:0000256" key="7">
    <source>
        <dbReference type="SAM" id="Phobius"/>
    </source>
</evidence>
<feature type="region of interest" description="Disordered" evidence="6">
    <location>
        <begin position="1"/>
        <end position="21"/>
    </location>
</feature>
<keyword evidence="5 7" id="KW-0472">Membrane</keyword>
<proteinExistence type="inferred from homology"/>
<dbReference type="InterPro" id="IPR005498">
    <property type="entry name" value="T4SS_VirB10/TraB/TrbI"/>
</dbReference>
<organism evidence="8 10">
    <name type="scientific">Morococcus cerebrosus</name>
    <dbReference type="NCBI Taxonomy" id="1056807"/>
    <lineage>
        <taxon>Bacteria</taxon>
        <taxon>Pseudomonadati</taxon>
        <taxon>Pseudomonadota</taxon>
        <taxon>Betaproteobacteria</taxon>
        <taxon>Neisseriales</taxon>
        <taxon>Neisseriaceae</taxon>
        <taxon>Morococcus</taxon>
    </lineage>
</organism>
<sequence>MSENHNDKIMQQNSQNNNHDYNVDNVQNLYKSQYDQQQQLASLEENAPKLNSPVDMAVNKKAITFIILAGLGITALGIFVYHQLSDQGEVQQPVRAEVVSVPELPPPDPYQFDETKQEVISVTDEQKSDQDSKSSHNSNMLDLTANDKAITPTTSQPPVQITQHTPASANISSQLQGDGIVNENKEPFIQGGGELENTTPVQIRAARYMHNKDKLLVQGTYLRCILETKIVSEVSGFTSCIITEPIYSSSGKYLLLPKGSKVLGQYGSSNPTGGRLGVVWDRIITPDGVDVTLKSPGVDNLGAAGHVGKFKSHWPSRLGSALLISMISDTFQYAASEYGPEGKTVTTSTSTVKNPYESESAETLKRLAIQQLDRNNAKPNTVTINQGSLINIYAAQDIDFSSVIQ</sequence>
<feature type="region of interest" description="Disordered" evidence="6">
    <location>
        <begin position="119"/>
        <end position="140"/>
    </location>
</feature>
<evidence type="ECO:0000256" key="6">
    <source>
        <dbReference type="SAM" id="MobiDB-lite"/>
    </source>
</evidence>
<dbReference type="GO" id="GO:0016020">
    <property type="term" value="C:membrane"/>
    <property type="evidence" value="ECO:0007669"/>
    <property type="project" value="UniProtKB-SubCell"/>
</dbReference>
<evidence type="ECO:0000256" key="2">
    <source>
        <dbReference type="ARBA" id="ARBA00010265"/>
    </source>
</evidence>
<evidence type="ECO:0000313" key="9">
    <source>
        <dbReference type="EMBL" id="UNV88231.1"/>
    </source>
</evidence>
<feature type="transmembrane region" description="Helical" evidence="7">
    <location>
        <begin position="62"/>
        <end position="81"/>
    </location>
</feature>
<evidence type="ECO:0008006" key="12">
    <source>
        <dbReference type="Google" id="ProtNLM"/>
    </source>
</evidence>
<dbReference type="RefSeq" id="WP_242883787.1">
    <property type="nucleotide sequence ID" value="NZ_CP094242.1"/>
</dbReference>
<evidence type="ECO:0000256" key="3">
    <source>
        <dbReference type="ARBA" id="ARBA00022692"/>
    </source>
</evidence>
<comment type="similarity">
    <text evidence="2">Belongs to the TrbI/VirB10 family.</text>
</comment>
<dbReference type="Proteomes" id="UP000829504">
    <property type="component" value="Chromosome"/>
</dbReference>
<accession>A0A0C1GWK9</accession>
<dbReference type="Gene3D" id="2.40.128.260">
    <property type="entry name" value="Type IV secretion system, VirB10/TraB/TrbI"/>
    <property type="match status" value="1"/>
</dbReference>
<name>A0A0C1GWK9_9NEIS</name>
<dbReference type="AlphaFoldDB" id="A0A0C1GWK9"/>
<dbReference type="CDD" id="cd16429">
    <property type="entry name" value="VirB10"/>
    <property type="match status" value="1"/>
</dbReference>
<evidence type="ECO:0000256" key="1">
    <source>
        <dbReference type="ARBA" id="ARBA00004167"/>
    </source>
</evidence>
<keyword evidence="3 7" id="KW-0812">Transmembrane</keyword>
<evidence type="ECO:0000313" key="8">
    <source>
        <dbReference type="EMBL" id="KIC06187.1"/>
    </source>
</evidence>
<comment type="subcellular location">
    <subcellularLocation>
        <location evidence="1">Membrane</location>
        <topology evidence="1">Single-pass membrane protein</topology>
    </subcellularLocation>
</comment>
<evidence type="ECO:0000313" key="10">
    <source>
        <dbReference type="Proteomes" id="UP000031390"/>
    </source>
</evidence>
<reference evidence="9 11" key="2">
    <citation type="submission" date="2022-03" db="EMBL/GenBank/DDBJ databases">
        <title>Genome sequencing of Morococcus cerebrosus.</title>
        <authorList>
            <person name="Baek M.-G."/>
            <person name="Yi H."/>
        </authorList>
    </citation>
    <scope>NUCLEOTIDE SEQUENCE [LARGE SCALE GENOMIC DNA]</scope>
    <source>
        <strain evidence="9 11">CIP 81.93</strain>
    </source>
</reference>
<feature type="compositionally biased region" description="Polar residues" evidence="6">
    <location>
        <begin position="9"/>
        <end position="21"/>
    </location>
</feature>
<evidence type="ECO:0000256" key="5">
    <source>
        <dbReference type="ARBA" id="ARBA00023136"/>
    </source>
</evidence>
<feature type="compositionally biased region" description="Basic and acidic residues" evidence="6">
    <location>
        <begin position="124"/>
        <end position="134"/>
    </location>
</feature>
<protein>
    <recommendedName>
        <fullName evidence="12">VirB10 protein</fullName>
    </recommendedName>
</protein>
<dbReference type="Proteomes" id="UP000031390">
    <property type="component" value="Unassembled WGS sequence"/>
</dbReference>
<evidence type="ECO:0000313" key="11">
    <source>
        <dbReference type="Proteomes" id="UP000829504"/>
    </source>
</evidence>
<dbReference type="InterPro" id="IPR042217">
    <property type="entry name" value="T4SS_VirB10/TrbI"/>
</dbReference>
<keyword evidence="4 7" id="KW-1133">Transmembrane helix</keyword>
<reference evidence="8 10" key="1">
    <citation type="submission" date="2014-12" db="EMBL/GenBank/DDBJ databases">
        <title>Genome sequence of Morococcus cerebrosus.</title>
        <authorList>
            <person name="Shin S.-K."/>
            <person name="Yi H."/>
        </authorList>
    </citation>
    <scope>NUCLEOTIDE SEQUENCE [LARGE SCALE GENOMIC DNA]</scope>
    <source>
        <strain evidence="8 10">CIP 81.93</strain>
    </source>
</reference>
<gene>
    <name evidence="8" type="ORF">MCC93_23650</name>
    <name evidence="9" type="ORF">MON37_04725</name>
</gene>
<evidence type="ECO:0000256" key="4">
    <source>
        <dbReference type="ARBA" id="ARBA00022989"/>
    </source>
</evidence>